<dbReference type="Pfam" id="PF00501">
    <property type="entry name" value="AMP-binding"/>
    <property type="match status" value="1"/>
</dbReference>
<evidence type="ECO:0008006" key="5">
    <source>
        <dbReference type="Google" id="ProtNLM"/>
    </source>
</evidence>
<proteinExistence type="predicted"/>
<dbReference type="InterPro" id="IPR000873">
    <property type="entry name" value="AMP-dep_synth/lig_dom"/>
</dbReference>
<dbReference type="STRING" id="197461.A3843_05185"/>
<evidence type="ECO:0000313" key="4">
    <source>
        <dbReference type="Proteomes" id="UP000185783"/>
    </source>
</evidence>
<dbReference type="InterPro" id="IPR050237">
    <property type="entry name" value="ATP-dep_AMP-bd_enzyme"/>
</dbReference>
<keyword evidence="4" id="KW-1185">Reference proteome</keyword>
<dbReference type="PANTHER" id="PTHR43767:SF10">
    <property type="entry name" value="SURFACTIN SYNTHASE SUBUNIT 1"/>
    <property type="match status" value="1"/>
</dbReference>
<feature type="domain" description="AMP-dependent synthetase/ligase" evidence="1">
    <location>
        <begin position="9"/>
        <end position="358"/>
    </location>
</feature>
<dbReference type="EMBL" id="LVVZ01000007">
    <property type="protein sequence ID" value="OKL45146.1"/>
    <property type="molecule type" value="Genomic_DNA"/>
</dbReference>
<dbReference type="PROSITE" id="PS00455">
    <property type="entry name" value="AMP_BINDING"/>
    <property type="match status" value="1"/>
</dbReference>
<dbReference type="SUPFAM" id="SSF56801">
    <property type="entry name" value="Acetyl-CoA synthetase-like"/>
    <property type="match status" value="1"/>
</dbReference>
<feature type="domain" description="AMP-binding enzyme C-terminal" evidence="2">
    <location>
        <begin position="413"/>
        <end position="481"/>
    </location>
</feature>
<dbReference type="PANTHER" id="PTHR43767">
    <property type="entry name" value="LONG-CHAIN-FATTY-ACID--COA LIGASE"/>
    <property type="match status" value="1"/>
</dbReference>
<organism evidence="3 4">
    <name type="scientific">Pseudovibrio exalbescens</name>
    <dbReference type="NCBI Taxonomy" id="197461"/>
    <lineage>
        <taxon>Bacteria</taxon>
        <taxon>Pseudomonadati</taxon>
        <taxon>Pseudomonadota</taxon>
        <taxon>Alphaproteobacteria</taxon>
        <taxon>Hyphomicrobiales</taxon>
        <taxon>Stappiaceae</taxon>
        <taxon>Pseudovibrio</taxon>
    </lineage>
</organism>
<dbReference type="InterPro" id="IPR020845">
    <property type="entry name" value="AMP-binding_CS"/>
</dbReference>
<dbReference type="Pfam" id="PF13193">
    <property type="entry name" value="AMP-binding_C"/>
    <property type="match status" value="1"/>
</dbReference>
<dbReference type="Gene3D" id="3.40.50.12780">
    <property type="entry name" value="N-terminal domain of ligase-like"/>
    <property type="match status" value="1"/>
</dbReference>
<protein>
    <recommendedName>
        <fullName evidence="5">Long-chain-fatty-acid--CoA ligase</fullName>
    </recommendedName>
</protein>
<dbReference type="GO" id="GO:0016877">
    <property type="term" value="F:ligase activity, forming carbon-sulfur bonds"/>
    <property type="evidence" value="ECO:0007669"/>
    <property type="project" value="UniProtKB-ARBA"/>
</dbReference>
<dbReference type="InterPro" id="IPR045851">
    <property type="entry name" value="AMP-bd_C_sf"/>
</dbReference>
<name>A0A1U7JK71_9HYPH</name>
<dbReference type="InterPro" id="IPR042099">
    <property type="entry name" value="ANL_N_sf"/>
</dbReference>
<sequence>MALLHERLDRAATTEPERIAIETDSVSLSLSELAERAHAMAIWLSEQGVERGDRIIIQAKNDPISVVLIYAISAVGGCFVPVHPSTPPEQLAYIEGNSEARLVISHVAGKWIARDGNKRQNLPNPLEHRPSKVVQTQLTKFDPDIVSEDLACMIYTSGSTGRPKGVTCLHRQMTFSIGAIAEALDYRVGDRIFCALPLSFDYGLYQVFLAIESGASLWLDDPEVGGLGLFKALKNSEAHVLPAVPPMIDALAVMSKRKPSGLPKLRLITNTGGAPSPESIKTLRTALPNLGFQLMYGLTECKRVSITPVDGDLQRPGTCGKPLRGTRVEVVDDTGTPLPAGEVGEFVVYGANMMAGYWKDDDLTQQTYRKQHATLPRLHSGDYGWMDEEGYLYCQGRRDDIFKIRGFRVSCSEIEAAATEAPEVHHAVMVPPAKNRAATLFVCAPSGEFDLLPFLANRLERHKLPEKVRFIDDMPRTANNKYDRKALISLMEAERAKKTTTEGIETYA</sequence>
<dbReference type="InterPro" id="IPR025110">
    <property type="entry name" value="AMP-bd_C"/>
</dbReference>
<dbReference type="Gene3D" id="3.30.300.30">
    <property type="match status" value="1"/>
</dbReference>
<evidence type="ECO:0000313" key="3">
    <source>
        <dbReference type="EMBL" id="OKL45146.1"/>
    </source>
</evidence>
<evidence type="ECO:0000259" key="1">
    <source>
        <dbReference type="Pfam" id="PF00501"/>
    </source>
</evidence>
<reference evidence="3 4" key="1">
    <citation type="submission" date="2016-03" db="EMBL/GenBank/DDBJ databases">
        <title>Genome sequence of Nesiotobacter sp. nov., a moderately halophilic alphaproteobacterium isolated from the Yellow Sea, China.</title>
        <authorList>
            <person name="Zhang G."/>
            <person name="Zhang R."/>
        </authorList>
    </citation>
    <scope>NUCLEOTIDE SEQUENCE [LARGE SCALE GENOMIC DNA]</scope>
    <source>
        <strain evidence="3 4">WB1-6</strain>
    </source>
</reference>
<accession>A0A1U7JK71</accession>
<gene>
    <name evidence="3" type="ORF">A3843_05185</name>
</gene>
<dbReference type="RefSeq" id="WP_028481565.1">
    <property type="nucleotide sequence ID" value="NZ_LVVZ01000007.1"/>
</dbReference>
<dbReference type="AlphaFoldDB" id="A0A1U7JK71"/>
<dbReference type="Proteomes" id="UP000185783">
    <property type="component" value="Unassembled WGS sequence"/>
</dbReference>
<evidence type="ECO:0000259" key="2">
    <source>
        <dbReference type="Pfam" id="PF13193"/>
    </source>
</evidence>
<comment type="caution">
    <text evidence="3">The sequence shown here is derived from an EMBL/GenBank/DDBJ whole genome shotgun (WGS) entry which is preliminary data.</text>
</comment>